<name>A0ABV8CU66_9STRE</name>
<organism evidence="3 4">
    <name type="scientific">Streptococcus caprae</name>
    <dbReference type="NCBI Taxonomy" id="1640501"/>
    <lineage>
        <taxon>Bacteria</taxon>
        <taxon>Bacillati</taxon>
        <taxon>Bacillota</taxon>
        <taxon>Bacilli</taxon>
        <taxon>Lactobacillales</taxon>
        <taxon>Streptococcaceae</taxon>
        <taxon>Streptococcus</taxon>
    </lineage>
</organism>
<feature type="domain" description="SP-0191-like C-terminal" evidence="2">
    <location>
        <begin position="60"/>
        <end position="171"/>
    </location>
</feature>
<sequence>MKKLLIGLTLLGCLLLVACAKTQTQSESTTASFKVVEEKEQTESYRYTQDVDGFSQEIIETVTYKGEAFKTLKLELRQPLNDETKTMIASQGLESLKPNLIKAIEEETVIQQLKAVAGVSVSVDVPNETDMVVVVSIDMTTADLTALSKVEGIGFDFTALEDTTPADYISQLKSLGATQVKQ</sequence>
<dbReference type="RefSeq" id="WP_380424802.1">
    <property type="nucleotide sequence ID" value="NZ_JBHRZV010000008.1"/>
</dbReference>
<dbReference type="PROSITE" id="PS51257">
    <property type="entry name" value="PROKAR_LIPOPROTEIN"/>
    <property type="match status" value="1"/>
</dbReference>
<dbReference type="Gene3D" id="3.30.1830.10">
    <property type="entry name" value="YehR-like"/>
    <property type="match status" value="1"/>
</dbReference>
<evidence type="ECO:0000313" key="4">
    <source>
        <dbReference type="Proteomes" id="UP001595807"/>
    </source>
</evidence>
<keyword evidence="1" id="KW-0732">Signal</keyword>
<keyword evidence="4" id="KW-1185">Reference proteome</keyword>
<dbReference type="EMBL" id="JBHRZV010000008">
    <property type="protein sequence ID" value="MFC3927353.1"/>
    <property type="molecule type" value="Genomic_DNA"/>
</dbReference>
<dbReference type="SUPFAM" id="SSF160704">
    <property type="entry name" value="YehR-like"/>
    <property type="match status" value="1"/>
</dbReference>
<dbReference type="NCBIfam" id="NF041193">
    <property type="entry name" value="lipo_SP0191"/>
    <property type="match status" value="1"/>
</dbReference>
<dbReference type="InterPro" id="IPR048787">
    <property type="entry name" value="SP_0191-like_C"/>
</dbReference>
<dbReference type="Pfam" id="PF21642">
    <property type="entry name" value="SP_0191-like"/>
    <property type="match status" value="1"/>
</dbReference>
<feature type="chain" id="PRO_5046320300" evidence="1">
    <location>
        <begin position="21"/>
        <end position="182"/>
    </location>
</feature>
<gene>
    <name evidence="3" type="ORF">ACFORF_01725</name>
</gene>
<keyword evidence="3" id="KW-0449">Lipoprotein</keyword>
<proteinExistence type="predicted"/>
<dbReference type="Proteomes" id="UP001595807">
    <property type="component" value="Unassembled WGS sequence"/>
</dbReference>
<reference evidence="4" key="1">
    <citation type="journal article" date="2019" name="Int. J. Syst. Evol. Microbiol.">
        <title>The Global Catalogue of Microorganisms (GCM) 10K type strain sequencing project: providing services to taxonomists for standard genome sequencing and annotation.</title>
        <authorList>
            <consortium name="The Broad Institute Genomics Platform"/>
            <consortium name="The Broad Institute Genome Sequencing Center for Infectious Disease"/>
            <person name="Wu L."/>
            <person name="Ma J."/>
        </authorList>
    </citation>
    <scope>NUCLEOTIDE SEQUENCE [LARGE SCALE GENOMIC DNA]</scope>
    <source>
        <strain evidence="4">CCUG 67170</strain>
    </source>
</reference>
<protein>
    <submittedName>
        <fullName evidence="3">SP0191 family lipoprotein</fullName>
    </submittedName>
</protein>
<feature type="signal peptide" evidence="1">
    <location>
        <begin position="1"/>
        <end position="20"/>
    </location>
</feature>
<accession>A0ABV8CU66</accession>
<comment type="caution">
    <text evidence="3">The sequence shown here is derived from an EMBL/GenBank/DDBJ whole genome shotgun (WGS) entry which is preliminary data.</text>
</comment>
<evidence type="ECO:0000256" key="1">
    <source>
        <dbReference type="SAM" id="SignalP"/>
    </source>
</evidence>
<dbReference type="InterPro" id="IPR036699">
    <property type="entry name" value="YehR-like_sf"/>
</dbReference>
<dbReference type="InterPro" id="IPR047840">
    <property type="entry name" value="SP_0191-like"/>
</dbReference>
<evidence type="ECO:0000313" key="3">
    <source>
        <dbReference type="EMBL" id="MFC3927353.1"/>
    </source>
</evidence>
<evidence type="ECO:0000259" key="2">
    <source>
        <dbReference type="Pfam" id="PF21642"/>
    </source>
</evidence>